<gene>
    <name evidence="13" type="primary">LOC116301833</name>
</gene>
<dbReference type="InParanoid" id="A0A6P8IJB8"/>
<evidence type="ECO:0000256" key="6">
    <source>
        <dbReference type="ARBA" id="ARBA00023170"/>
    </source>
</evidence>
<keyword evidence="2 8" id="KW-0812">Transmembrane</keyword>
<dbReference type="PRINTS" id="PR00237">
    <property type="entry name" value="GPCRRHODOPSN"/>
</dbReference>
<feature type="transmembrane region" description="Helical" evidence="10">
    <location>
        <begin position="206"/>
        <end position="233"/>
    </location>
</feature>
<evidence type="ECO:0000256" key="1">
    <source>
        <dbReference type="ARBA" id="ARBA00004141"/>
    </source>
</evidence>
<evidence type="ECO:0000256" key="8">
    <source>
        <dbReference type="RuleBase" id="RU000688"/>
    </source>
</evidence>
<evidence type="ECO:0000313" key="13">
    <source>
        <dbReference type="RefSeq" id="XP_031566825.1"/>
    </source>
</evidence>
<evidence type="ECO:0000256" key="7">
    <source>
        <dbReference type="ARBA" id="ARBA00023224"/>
    </source>
</evidence>
<feature type="transmembrane region" description="Helical" evidence="10">
    <location>
        <begin position="28"/>
        <end position="51"/>
    </location>
</feature>
<reference evidence="13" key="1">
    <citation type="submission" date="2025-08" db="UniProtKB">
        <authorList>
            <consortium name="RefSeq"/>
        </authorList>
    </citation>
    <scope>IDENTIFICATION</scope>
    <source>
        <tissue evidence="13">Tentacle</tissue>
    </source>
</reference>
<dbReference type="SUPFAM" id="SSF81321">
    <property type="entry name" value="Family A G protein-coupled receptor-like"/>
    <property type="match status" value="1"/>
</dbReference>
<evidence type="ECO:0000259" key="11">
    <source>
        <dbReference type="PROSITE" id="PS50262"/>
    </source>
</evidence>
<dbReference type="PROSITE" id="PS50262">
    <property type="entry name" value="G_PROTEIN_RECEP_F1_2"/>
    <property type="match status" value="1"/>
</dbReference>
<dbReference type="KEGG" id="aten:116301833"/>
<name>A0A6P8IJB8_ACTTE</name>
<keyword evidence="3 10" id="KW-1133">Transmembrane helix</keyword>
<keyword evidence="12" id="KW-1185">Reference proteome</keyword>
<dbReference type="PROSITE" id="PS00237">
    <property type="entry name" value="G_PROTEIN_RECEP_F1_1"/>
    <property type="match status" value="1"/>
</dbReference>
<dbReference type="Pfam" id="PF00001">
    <property type="entry name" value="7tm_1"/>
    <property type="match status" value="1"/>
</dbReference>
<dbReference type="GeneID" id="116301833"/>
<dbReference type="AlphaFoldDB" id="A0A6P8IJB8"/>
<dbReference type="Proteomes" id="UP000515163">
    <property type="component" value="Unplaced"/>
</dbReference>
<accession>A0A6P8IJB8</accession>
<keyword evidence="6 8" id="KW-0675">Receptor</keyword>
<comment type="subcellular location">
    <subcellularLocation>
        <location evidence="1">Membrane</location>
        <topology evidence="1">Multi-pass membrane protein</topology>
    </subcellularLocation>
</comment>
<keyword evidence="4 8" id="KW-0297">G-protein coupled receptor</keyword>
<feature type="region of interest" description="Disordered" evidence="9">
    <location>
        <begin position="354"/>
        <end position="374"/>
    </location>
</feature>
<organism evidence="12 13">
    <name type="scientific">Actinia tenebrosa</name>
    <name type="common">Australian red waratah sea anemone</name>
    <dbReference type="NCBI Taxonomy" id="6105"/>
    <lineage>
        <taxon>Eukaryota</taxon>
        <taxon>Metazoa</taxon>
        <taxon>Cnidaria</taxon>
        <taxon>Anthozoa</taxon>
        <taxon>Hexacorallia</taxon>
        <taxon>Actiniaria</taxon>
        <taxon>Actiniidae</taxon>
        <taxon>Actinia</taxon>
    </lineage>
</organism>
<proteinExistence type="inferred from homology"/>
<feature type="compositionally biased region" description="Basic and acidic residues" evidence="9">
    <location>
        <begin position="364"/>
        <end position="374"/>
    </location>
</feature>
<evidence type="ECO:0000256" key="9">
    <source>
        <dbReference type="SAM" id="MobiDB-lite"/>
    </source>
</evidence>
<dbReference type="FunCoup" id="A0A6P8IJB8">
    <property type="interactions" value="2156"/>
</dbReference>
<protein>
    <submittedName>
        <fullName evidence="13">QRFP-like peptide receptor</fullName>
    </submittedName>
</protein>
<feature type="transmembrane region" description="Helical" evidence="10">
    <location>
        <begin position="258"/>
        <end position="282"/>
    </location>
</feature>
<dbReference type="Gene3D" id="1.20.1070.10">
    <property type="entry name" value="Rhodopsin 7-helix transmembrane proteins"/>
    <property type="match status" value="1"/>
</dbReference>
<evidence type="ECO:0000256" key="2">
    <source>
        <dbReference type="ARBA" id="ARBA00022692"/>
    </source>
</evidence>
<dbReference type="PANTHER" id="PTHR24243">
    <property type="entry name" value="G-PROTEIN COUPLED RECEPTOR"/>
    <property type="match status" value="1"/>
</dbReference>
<sequence length="397" mass="45102">MASNFTTERTAMNDTYIVMQQDSTPIRILKVLACSIILVIALVGNIFIILVVRQKNANMKKTINFFIMNMALSDLVVPIVILPRVIVANLLDSSIFVTWRGSDGIPGNILCKFVFFVSDLTMVVSILSIICIAIDRFCAVVFPMKLSLVTSRIRWGLIIFTWLFSIACFTPYLYGFKLVEIHGGQQVCTLIWSEDETVHFKIQHTIAIVASILFTLIPAILLTVMYTVILVVARIQIVPDQQHTNTAVNRRQANNNKLLKLALLTVGSFAICYGPYNVFLFYLSINLNWNMAQKTEISTFKFVAQFLTYANSALNPCLYFIFIENYRRGLKRILRLTQEPKNRNIPELTSRLTSRATGQSRLQQRSEEDLLRTPLKSESRQNGLTLNTTSNLDAERH</sequence>
<evidence type="ECO:0000313" key="12">
    <source>
        <dbReference type="Proteomes" id="UP000515163"/>
    </source>
</evidence>
<dbReference type="GO" id="GO:0016020">
    <property type="term" value="C:membrane"/>
    <property type="evidence" value="ECO:0007669"/>
    <property type="project" value="UniProtKB-SubCell"/>
</dbReference>
<feature type="compositionally biased region" description="Polar residues" evidence="9">
    <location>
        <begin position="354"/>
        <end position="363"/>
    </location>
</feature>
<evidence type="ECO:0000256" key="3">
    <source>
        <dbReference type="ARBA" id="ARBA00022989"/>
    </source>
</evidence>
<comment type="similarity">
    <text evidence="8">Belongs to the G-protein coupled receptor 1 family.</text>
</comment>
<feature type="transmembrane region" description="Helical" evidence="10">
    <location>
        <begin position="113"/>
        <end position="134"/>
    </location>
</feature>
<evidence type="ECO:0000256" key="4">
    <source>
        <dbReference type="ARBA" id="ARBA00023040"/>
    </source>
</evidence>
<feature type="transmembrane region" description="Helical" evidence="10">
    <location>
        <begin position="155"/>
        <end position="174"/>
    </location>
</feature>
<dbReference type="GO" id="GO:0004930">
    <property type="term" value="F:G protein-coupled receptor activity"/>
    <property type="evidence" value="ECO:0007669"/>
    <property type="project" value="UniProtKB-KW"/>
</dbReference>
<dbReference type="InterPro" id="IPR017452">
    <property type="entry name" value="GPCR_Rhodpsn_7TM"/>
</dbReference>
<dbReference type="InterPro" id="IPR000276">
    <property type="entry name" value="GPCR_Rhodpsn"/>
</dbReference>
<dbReference type="OrthoDB" id="9946013at2759"/>
<keyword evidence="5 10" id="KW-0472">Membrane</keyword>
<evidence type="ECO:0000256" key="10">
    <source>
        <dbReference type="SAM" id="Phobius"/>
    </source>
</evidence>
<feature type="transmembrane region" description="Helical" evidence="10">
    <location>
        <begin position="302"/>
        <end position="322"/>
    </location>
</feature>
<feature type="domain" description="G-protein coupled receptors family 1 profile" evidence="11">
    <location>
        <begin position="44"/>
        <end position="319"/>
    </location>
</feature>
<dbReference type="CDD" id="cd00637">
    <property type="entry name" value="7tm_classA_rhodopsin-like"/>
    <property type="match status" value="1"/>
</dbReference>
<dbReference type="PANTHER" id="PTHR24243:SF208">
    <property type="entry name" value="PYROKININ-1 RECEPTOR"/>
    <property type="match status" value="1"/>
</dbReference>
<evidence type="ECO:0000256" key="5">
    <source>
        <dbReference type="ARBA" id="ARBA00023136"/>
    </source>
</evidence>
<dbReference type="RefSeq" id="XP_031566825.1">
    <property type="nucleotide sequence ID" value="XM_031710965.1"/>
</dbReference>
<feature type="transmembrane region" description="Helical" evidence="10">
    <location>
        <begin position="63"/>
        <end position="86"/>
    </location>
</feature>
<keyword evidence="7 8" id="KW-0807">Transducer</keyword>